<dbReference type="InterPro" id="IPR035516">
    <property type="entry name" value="Gyrase/topoIV_suA_C"/>
</dbReference>
<evidence type="ECO:0000313" key="3">
    <source>
        <dbReference type="EMBL" id="PTI60230.1"/>
    </source>
</evidence>
<evidence type="ECO:0000313" key="4">
    <source>
        <dbReference type="Proteomes" id="UP000240859"/>
    </source>
</evidence>
<dbReference type="PANTHER" id="PTHR43493">
    <property type="entry name" value="DNA GYRASE/TOPOISOMERASE SUBUNIT A"/>
    <property type="match status" value="1"/>
</dbReference>
<reference evidence="3" key="2">
    <citation type="submission" date="2018-03" db="EMBL/GenBank/DDBJ databases">
        <authorList>
            <person name="Naushad S."/>
        </authorList>
    </citation>
    <scope>NUCLEOTIDE SEQUENCE</scope>
    <source>
        <strain evidence="3">SNUC 1084</strain>
    </source>
</reference>
<feature type="non-terminal residue" evidence="3">
    <location>
        <position position="1"/>
    </location>
</feature>
<sequence>YNNLIEYIKELEAILADEEKLLQIVRDELMDVRERFGDDRLTEIQLGGLDNIEDEDLIPEEQIVITLSHNNYIKRLPVSTYRAQHRGGRGVQGMNTLEEDFVSQLVTLSTHDNVLFFTNKGRVYKLKGYEVPELSRQSKGIPVVNAIELDSDEVISTMIAVKDLESEEDYLIFATLKGRVKRSALSNF</sequence>
<reference evidence="3 4" key="1">
    <citation type="journal article" date="2016" name="Front. Microbiol.">
        <title>Comprehensive Phylogenetic Analysis of Bovine Non-aureus Staphylococci Species Based on Whole-Genome Sequencing.</title>
        <authorList>
            <person name="Naushad S."/>
            <person name="Barkema H.W."/>
            <person name="Luby C."/>
            <person name="Condas L.A."/>
            <person name="Nobrega D.B."/>
            <person name="Carson D.A."/>
            <person name="De Buck J."/>
        </authorList>
    </citation>
    <scope>NUCLEOTIDE SEQUENCE [LARGE SCALE GENOMIC DNA]</scope>
    <source>
        <strain evidence="3 4">SNUC 1084</strain>
    </source>
</reference>
<dbReference type="InterPro" id="IPR050220">
    <property type="entry name" value="Type_II_DNA_Topoisomerases"/>
</dbReference>
<dbReference type="InterPro" id="IPR006691">
    <property type="entry name" value="GyrA/parC_rep"/>
</dbReference>
<feature type="non-terminal residue" evidence="3">
    <location>
        <position position="188"/>
    </location>
</feature>
<protein>
    <submittedName>
        <fullName evidence="3">DNA gyrase subunit A</fullName>
    </submittedName>
</protein>
<proteinExistence type="predicted"/>
<keyword evidence="1" id="KW-0175">Coiled coil</keyword>
<dbReference type="Pfam" id="PF03989">
    <property type="entry name" value="DNA_gyraseA_C"/>
    <property type="match status" value="3"/>
</dbReference>
<dbReference type="EMBL" id="PZFR01000397">
    <property type="protein sequence ID" value="PTI60199.1"/>
    <property type="molecule type" value="Genomic_DNA"/>
</dbReference>
<keyword evidence="4" id="KW-1185">Reference proteome</keyword>
<dbReference type="Gene3D" id="1.10.268.10">
    <property type="entry name" value="Topoisomerase, domain 3"/>
    <property type="match status" value="1"/>
</dbReference>
<dbReference type="Gene3D" id="2.120.10.90">
    <property type="entry name" value="DNA gyrase/topoisomerase IV, subunit A, C-terminal"/>
    <property type="match status" value="1"/>
</dbReference>
<dbReference type="Proteomes" id="UP000240859">
    <property type="component" value="Unassembled WGS sequence"/>
</dbReference>
<dbReference type="InterPro" id="IPR013757">
    <property type="entry name" value="Topo_IIA_A_a_sf"/>
</dbReference>
<comment type="caution">
    <text evidence="3">The sequence shown here is derived from an EMBL/GenBank/DDBJ whole genome shotgun (WGS) entry which is preliminary data.</text>
</comment>
<name>A0ABX5IHT8_9STAP</name>
<gene>
    <name evidence="3" type="ORF">BU057_14930</name>
    <name evidence="2" type="ORF">BU057_14935</name>
</gene>
<evidence type="ECO:0000313" key="2">
    <source>
        <dbReference type="EMBL" id="PTI60199.1"/>
    </source>
</evidence>
<dbReference type="SUPFAM" id="SSF101904">
    <property type="entry name" value="GyrA/ParC C-terminal domain-like"/>
    <property type="match status" value="1"/>
</dbReference>
<dbReference type="EMBL" id="PZFR01000396">
    <property type="protein sequence ID" value="PTI60230.1"/>
    <property type="molecule type" value="Genomic_DNA"/>
</dbReference>
<accession>A0ABX5IHT8</accession>
<organism evidence="3 4">
    <name type="scientific">Staphylococcus succinus</name>
    <dbReference type="NCBI Taxonomy" id="61015"/>
    <lineage>
        <taxon>Bacteria</taxon>
        <taxon>Bacillati</taxon>
        <taxon>Bacillota</taxon>
        <taxon>Bacilli</taxon>
        <taxon>Bacillales</taxon>
        <taxon>Staphylococcaceae</taxon>
        <taxon>Staphylococcus</taxon>
    </lineage>
</organism>
<evidence type="ECO:0000256" key="1">
    <source>
        <dbReference type="SAM" id="Coils"/>
    </source>
</evidence>
<dbReference type="RefSeq" id="WP_275114536.1">
    <property type="nucleotide sequence ID" value="NZ_PZFR01000396.1"/>
</dbReference>
<dbReference type="PANTHER" id="PTHR43493:SF5">
    <property type="entry name" value="DNA GYRASE SUBUNIT A, CHLOROPLASTIC_MITOCHONDRIAL"/>
    <property type="match status" value="1"/>
</dbReference>
<feature type="coiled-coil region" evidence="1">
    <location>
        <begin position="1"/>
        <end position="35"/>
    </location>
</feature>